<feature type="compositionally biased region" description="Low complexity" evidence="1">
    <location>
        <begin position="161"/>
        <end position="175"/>
    </location>
</feature>
<evidence type="ECO:0000256" key="2">
    <source>
        <dbReference type="SAM" id="Phobius"/>
    </source>
</evidence>
<feature type="transmembrane region" description="Helical" evidence="2">
    <location>
        <begin position="268"/>
        <end position="290"/>
    </location>
</feature>
<keyword evidence="2" id="KW-1133">Transmembrane helix</keyword>
<name>A0A8J3Y510_9ACTN</name>
<reference evidence="3" key="1">
    <citation type="submission" date="2021-01" db="EMBL/GenBank/DDBJ databases">
        <title>Whole genome shotgun sequence of Spirilliplanes yamanashiensis NBRC 15828.</title>
        <authorList>
            <person name="Komaki H."/>
            <person name="Tamura T."/>
        </authorList>
    </citation>
    <scope>NUCLEOTIDE SEQUENCE</scope>
    <source>
        <strain evidence="3">NBRC 15828</strain>
    </source>
</reference>
<dbReference type="RefSeq" id="WP_203936829.1">
    <property type="nucleotide sequence ID" value="NZ_BAAAGJ010000005.1"/>
</dbReference>
<feature type="transmembrane region" description="Helical" evidence="2">
    <location>
        <begin position="235"/>
        <end position="256"/>
    </location>
</feature>
<feature type="compositionally biased region" description="Pro residues" evidence="1">
    <location>
        <begin position="139"/>
        <end position="160"/>
    </location>
</feature>
<protein>
    <submittedName>
        <fullName evidence="3">Uncharacterized protein</fullName>
    </submittedName>
</protein>
<proteinExistence type="predicted"/>
<gene>
    <name evidence="3" type="ORF">Sya03_08450</name>
</gene>
<feature type="region of interest" description="Disordered" evidence="1">
    <location>
        <begin position="1"/>
        <end position="112"/>
    </location>
</feature>
<feature type="compositionally biased region" description="Gly residues" evidence="1">
    <location>
        <begin position="195"/>
        <end position="207"/>
    </location>
</feature>
<evidence type="ECO:0000313" key="3">
    <source>
        <dbReference type="EMBL" id="GIJ01493.1"/>
    </source>
</evidence>
<dbReference type="Proteomes" id="UP000652013">
    <property type="component" value="Unassembled WGS sequence"/>
</dbReference>
<accession>A0A8J3Y510</accession>
<dbReference type="EMBL" id="BOOY01000005">
    <property type="protein sequence ID" value="GIJ01493.1"/>
    <property type="molecule type" value="Genomic_DNA"/>
</dbReference>
<keyword evidence="2" id="KW-0812">Transmembrane</keyword>
<feature type="compositionally biased region" description="Low complexity" evidence="1">
    <location>
        <begin position="185"/>
        <end position="194"/>
    </location>
</feature>
<keyword evidence="2" id="KW-0472">Membrane</keyword>
<sequence>MEGNRRYADEPDPRWYGGSAFERPAADEADEPYRVPEQRWSDSSRLPGETGTGRLRAEPGTGAFDGGSGGFDSGSGGFGADPKPGGFDSAAGGFGGDAKPGSFGADSGGFGDEQVRAAHEPMRFPLRSEGTRHTADPVVPAPLVPPLPPGALPTEPPPAPRGAQAAPRSAPAVPRSAPPGPRGPAPVSAPAVGPVSGGGTTYGGGGIPAAEPTGVLPPVPVARPDDAVYASRRPAVGIGMIVLVVLLAVPAVRLFLSAAFGGEPVAREIVPASLLLLGLPLTGMGLWALANGGRVGGQGAWLRPPVGYLTVGLALLAAAALAVG</sequence>
<feature type="region of interest" description="Disordered" evidence="1">
    <location>
        <begin position="124"/>
        <end position="218"/>
    </location>
</feature>
<feature type="compositionally biased region" description="Gly residues" evidence="1">
    <location>
        <begin position="63"/>
        <end position="79"/>
    </location>
</feature>
<feature type="transmembrane region" description="Helical" evidence="2">
    <location>
        <begin position="305"/>
        <end position="323"/>
    </location>
</feature>
<feature type="compositionally biased region" description="Basic and acidic residues" evidence="1">
    <location>
        <begin position="31"/>
        <end position="42"/>
    </location>
</feature>
<feature type="compositionally biased region" description="Basic and acidic residues" evidence="1">
    <location>
        <begin position="1"/>
        <end position="13"/>
    </location>
</feature>
<organism evidence="3 4">
    <name type="scientific">Spirilliplanes yamanashiensis</name>
    <dbReference type="NCBI Taxonomy" id="42233"/>
    <lineage>
        <taxon>Bacteria</taxon>
        <taxon>Bacillati</taxon>
        <taxon>Actinomycetota</taxon>
        <taxon>Actinomycetes</taxon>
        <taxon>Micromonosporales</taxon>
        <taxon>Micromonosporaceae</taxon>
        <taxon>Spirilliplanes</taxon>
    </lineage>
</organism>
<evidence type="ECO:0000256" key="1">
    <source>
        <dbReference type="SAM" id="MobiDB-lite"/>
    </source>
</evidence>
<comment type="caution">
    <text evidence="3">The sequence shown here is derived from an EMBL/GenBank/DDBJ whole genome shotgun (WGS) entry which is preliminary data.</text>
</comment>
<dbReference type="AlphaFoldDB" id="A0A8J3Y510"/>
<evidence type="ECO:0000313" key="4">
    <source>
        <dbReference type="Proteomes" id="UP000652013"/>
    </source>
</evidence>
<keyword evidence="4" id="KW-1185">Reference proteome</keyword>